<dbReference type="GO" id="GO:0004126">
    <property type="term" value="F:cytidine deaminase activity"/>
    <property type="evidence" value="ECO:0007669"/>
    <property type="project" value="TreeGrafter"/>
</dbReference>
<evidence type="ECO:0000256" key="6">
    <source>
        <dbReference type="SAM" id="SignalP"/>
    </source>
</evidence>
<dbReference type="GO" id="GO:0005737">
    <property type="term" value="C:cytoplasm"/>
    <property type="evidence" value="ECO:0007669"/>
    <property type="project" value="TreeGrafter"/>
</dbReference>
<dbReference type="Gene3D" id="3.40.140.10">
    <property type="entry name" value="Cytidine Deaminase, domain 2"/>
    <property type="match status" value="1"/>
</dbReference>
<dbReference type="GO" id="GO:0016554">
    <property type="term" value="P:cytidine to uridine editing"/>
    <property type="evidence" value="ECO:0007669"/>
    <property type="project" value="TreeGrafter"/>
</dbReference>
<evidence type="ECO:0000259" key="7">
    <source>
        <dbReference type="PROSITE" id="PS51747"/>
    </source>
</evidence>
<accession>A0A9Q1J776</accession>
<dbReference type="InterPro" id="IPR050610">
    <property type="entry name" value="APOBEC_Cyt_Deaminase"/>
</dbReference>
<dbReference type="PROSITE" id="PS51747">
    <property type="entry name" value="CYT_DCMP_DEAMINASES_2"/>
    <property type="match status" value="1"/>
</dbReference>
<evidence type="ECO:0000256" key="1">
    <source>
        <dbReference type="ARBA" id="ARBA00001947"/>
    </source>
</evidence>
<dbReference type="GO" id="GO:0046872">
    <property type="term" value="F:metal ion binding"/>
    <property type="evidence" value="ECO:0007669"/>
    <property type="project" value="UniProtKB-KW"/>
</dbReference>
<keyword evidence="9" id="KW-1185">Reference proteome</keyword>
<dbReference type="PANTHER" id="PTHR13857:SF4">
    <property type="entry name" value="C-U-EDITING ENZYME APOBEC-2"/>
    <property type="match status" value="1"/>
</dbReference>
<feature type="chain" id="PRO_5040380114" description="CMP/dCMP-type deaminase domain-containing protein" evidence="6">
    <location>
        <begin position="22"/>
        <end position="348"/>
    </location>
</feature>
<name>A0A9Q1J776_SYNKA</name>
<proteinExistence type="inferred from homology"/>
<reference evidence="8" key="1">
    <citation type="journal article" date="2023" name="Science">
        <title>Genome structures resolve the early diversification of teleost fishes.</title>
        <authorList>
            <person name="Parey E."/>
            <person name="Louis A."/>
            <person name="Montfort J."/>
            <person name="Bouchez O."/>
            <person name="Roques C."/>
            <person name="Iampietro C."/>
            <person name="Lluch J."/>
            <person name="Castinel A."/>
            <person name="Donnadieu C."/>
            <person name="Desvignes T."/>
            <person name="Floi Bucao C."/>
            <person name="Jouanno E."/>
            <person name="Wen M."/>
            <person name="Mejri S."/>
            <person name="Dirks R."/>
            <person name="Jansen H."/>
            <person name="Henkel C."/>
            <person name="Chen W.J."/>
            <person name="Zahm M."/>
            <person name="Cabau C."/>
            <person name="Klopp C."/>
            <person name="Thompson A.W."/>
            <person name="Robinson-Rechavi M."/>
            <person name="Braasch I."/>
            <person name="Lecointre G."/>
            <person name="Bobe J."/>
            <person name="Postlethwait J.H."/>
            <person name="Berthelot C."/>
            <person name="Roest Crollius H."/>
            <person name="Guiguen Y."/>
        </authorList>
    </citation>
    <scope>NUCLEOTIDE SEQUENCE</scope>
    <source>
        <strain evidence="8">WJC10195</strain>
    </source>
</reference>
<sequence>CCLSCTCLLSHSLLSTTAVSSLRIDLTRASTSCTHPHSKTHTHTHTHTHSKAYRHTSVRTFTRPAMADKKEGKTAGRVPVKKKEKKVEKKAEKKTEKPVEKETEKEKKPEQAGAGGAAEAGAAEAGAAGAGAAGAGAAGAEKQEGNKEKPEEGENGEFQLEPIELPPLEVVAGERINPFFFKFQFKNVEYSSGRNKTFLCFLVDSQGNENQGMRGYLEDEHIGPHSEEGFFLQVLPEYDPQVQYLVTWYVSSSPCSACAAKLVEVLKGRKTMRLVIYCARLFMWEEPEIQEGLKALAGAGCKLRMMKPSDFVYIWDTFVENEEETFTPWEDCQDNFEYYEEKLSEILP</sequence>
<comment type="caution">
    <text evidence="8">The sequence shown here is derived from an EMBL/GenBank/DDBJ whole genome shotgun (WGS) entry which is preliminary data.</text>
</comment>
<feature type="non-terminal residue" evidence="8">
    <location>
        <position position="348"/>
    </location>
</feature>
<dbReference type="Proteomes" id="UP001152622">
    <property type="component" value="Chromosome 3"/>
</dbReference>
<dbReference type="GO" id="GO:0005634">
    <property type="term" value="C:nucleus"/>
    <property type="evidence" value="ECO:0007669"/>
    <property type="project" value="TreeGrafter"/>
</dbReference>
<evidence type="ECO:0000256" key="4">
    <source>
        <dbReference type="ARBA" id="ARBA00022801"/>
    </source>
</evidence>
<comment type="similarity">
    <text evidence="2">Belongs to the cytidine and deoxycytidylate deaminase family.</text>
</comment>
<keyword evidence="6" id="KW-0732">Signal</keyword>
<gene>
    <name evidence="8" type="ORF">SKAU_G00102020</name>
</gene>
<feature type="signal peptide" evidence="6">
    <location>
        <begin position="1"/>
        <end position="21"/>
    </location>
</feature>
<dbReference type="InterPro" id="IPR002125">
    <property type="entry name" value="CMP_dCMP_dom"/>
</dbReference>
<feature type="compositionally biased region" description="Basic and acidic residues" evidence="5">
    <location>
        <begin position="141"/>
        <end position="152"/>
    </location>
</feature>
<feature type="compositionally biased region" description="Basic residues" evidence="5">
    <location>
        <begin position="36"/>
        <end position="57"/>
    </location>
</feature>
<dbReference type="Pfam" id="PF18772">
    <property type="entry name" value="APOBEC2"/>
    <property type="match status" value="1"/>
</dbReference>
<evidence type="ECO:0000256" key="3">
    <source>
        <dbReference type="ARBA" id="ARBA00022723"/>
    </source>
</evidence>
<evidence type="ECO:0000256" key="2">
    <source>
        <dbReference type="ARBA" id="ARBA00006576"/>
    </source>
</evidence>
<keyword evidence="3" id="KW-0479">Metal-binding</keyword>
<dbReference type="EMBL" id="JAINUF010000003">
    <property type="protein sequence ID" value="KAJ8370174.1"/>
    <property type="molecule type" value="Genomic_DNA"/>
</dbReference>
<feature type="compositionally biased region" description="Basic and acidic residues" evidence="5">
    <location>
        <begin position="85"/>
        <end position="110"/>
    </location>
</feature>
<evidence type="ECO:0000313" key="9">
    <source>
        <dbReference type="Proteomes" id="UP001152622"/>
    </source>
</evidence>
<dbReference type="GO" id="GO:0003723">
    <property type="term" value="F:RNA binding"/>
    <property type="evidence" value="ECO:0007669"/>
    <property type="project" value="TreeGrafter"/>
</dbReference>
<dbReference type="InterPro" id="IPR016193">
    <property type="entry name" value="Cytidine_deaminase-like"/>
</dbReference>
<dbReference type="AlphaFoldDB" id="A0A9Q1J776"/>
<feature type="compositionally biased region" description="Gly residues" evidence="5">
    <location>
        <begin position="128"/>
        <end position="137"/>
    </location>
</feature>
<dbReference type="PANTHER" id="PTHR13857">
    <property type="entry name" value="MRNA EDITING ENZYME"/>
    <property type="match status" value="1"/>
</dbReference>
<protein>
    <recommendedName>
        <fullName evidence="7">CMP/dCMP-type deaminase domain-containing protein</fullName>
    </recommendedName>
</protein>
<dbReference type="SUPFAM" id="SSF53927">
    <property type="entry name" value="Cytidine deaminase-like"/>
    <property type="match status" value="1"/>
</dbReference>
<comment type="cofactor">
    <cofactor evidence="1">
        <name>Zn(2+)</name>
        <dbReference type="ChEBI" id="CHEBI:29105"/>
    </cofactor>
</comment>
<dbReference type="CDD" id="cd01283">
    <property type="entry name" value="cytidine_deaminase"/>
    <property type="match status" value="1"/>
</dbReference>
<evidence type="ECO:0000313" key="8">
    <source>
        <dbReference type="EMBL" id="KAJ8370174.1"/>
    </source>
</evidence>
<dbReference type="OrthoDB" id="8841220at2759"/>
<evidence type="ECO:0000256" key="5">
    <source>
        <dbReference type="SAM" id="MobiDB-lite"/>
    </source>
</evidence>
<organism evidence="8 9">
    <name type="scientific">Synaphobranchus kaupii</name>
    <name type="common">Kaup's arrowtooth eel</name>
    <dbReference type="NCBI Taxonomy" id="118154"/>
    <lineage>
        <taxon>Eukaryota</taxon>
        <taxon>Metazoa</taxon>
        <taxon>Chordata</taxon>
        <taxon>Craniata</taxon>
        <taxon>Vertebrata</taxon>
        <taxon>Euteleostomi</taxon>
        <taxon>Actinopterygii</taxon>
        <taxon>Neopterygii</taxon>
        <taxon>Teleostei</taxon>
        <taxon>Anguilliformes</taxon>
        <taxon>Synaphobranchidae</taxon>
        <taxon>Synaphobranchus</taxon>
    </lineage>
</organism>
<keyword evidence="4" id="KW-0378">Hydrolase</keyword>
<feature type="domain" description="CMP/dCMP-type deaminase" evidence="7">
    <location>
        <begin position="176"/>
        <end position="296"/>
    </location>
</feature>
<feature type="region of interest" description="Disordered" evidence="5">
    <location>
        <begin position="32"/>
        <end position="162"/>
    </location>
</feature>